<keyword evidence="3" id="KW-1185">Reference proteome</keyword>
<name>A0A6I4IA11_9SPHI</name>
<dbReference type="InterPro" id="IPR043129">
    <property type="entry name" value="ATPase_NBD"/>
</dbReference>
<evidence type="ECO:0000259" key="1">
    <source>
        <dbReference type="Pfam" id="PF02541"/>
    </source>
</evidence>
<dbReference type="PANTHER" id="PTHR30005:SF0">
    <property type="entry name" value="RETROGRADE REGULATION PROTEIN 2"/>
    <property type="match status" value="1"/>
</dbReference>
<dbReference type="PANTHER" id="PTHR30005">
    <property type="entry name" value="EXOPOLYPHOSPHATASE"/>
    <property type="match status" value="1"/>
</dbReference>
<sequence length="340" mass="37960">MESLKHFMGFVHLSRMLPFTNNVPVLKNYKNRVAVMDLGTNTFHLTIAEPDESFFKVIHHEHLGVKLGKGGINEGTIQPEAFERGLDALKNFKLLIDRHEAKAVKAIATSAMRSASNGEKFMSEVYEATGIQIETITGDREATYIYEGVKASGCLTDADSLIIDIGGGSVEFIICNSKRIHYKRSFEVGAARLMALFHHSDPISNTEISKLTDYLDEKLNPLYEAASGYQINDIVGSSGAFETFAELIEHNKNHEFDISDHLTYRFTDGELNQVLNEIIDSTHNERKFNKGIATVRVDMIVVAALLTRHLLHKLNVKNVVMTAYSLKEGVLACLLNEENV</sequence>
<dbReference type="Pfam" id="PF02541">
    <property type="entry name" value="Ppx-GppA"/>
    <property type="match status" value="1"/>
</dbReference>
<dbReference type="InterPro" id="IPR003695">
    <property type="entry name" value="Ppx_GppA_N"/>
</dbReference>
<dbReference type="GO" id="GO:0016462">
    <property type="term" value="F:pyrophosphatase activity"/>
    <property type="evidence" value="ECO:0007669"/>
    <property type="project" value="TreeGrafter"/>
</dbReference>
<organism evidence="2 3">
    <name type="scientific">Mucilaginibacter aquatilis</name>
    <dbReference type="NCBI Taxonomy" id="1517760"/>
    <lineage>
        <taxon>Bacteria</taxon>
        <taxon>Pseudomonadati</taxon>
        <taxon>Bacteroidota</taxon>
        <taxon>Sphingobacteriia</taxon>
        <taxon>Sphingobacteriales</taxon>
        <taxon>Sphingobacteriaceae</taxon>
        <taxon>Mucilaginibacter</taxon>
    </lineage>
</organism>
<protein>
    <submittedName>
        <fullName evidence="2">Exopolyphosphatase</fullName>
    </submittedName>
</protein>
<dbReference type="Gene3D" id="3.30.420.40">
    <property type="match status" value="1"/>
</dbReference>
<dbReference type="EMBL" id="WQLA01000004">
    <property type="protein sequence ID" value="MVN91912.1"/>
    <property type="molecule type" value="Genomic_DNA"/>
</dbReference>
<comment type="caution">
    <text evidence="2">The sequence shown here is derived from an EMBL/GenBank/DDBJ whole genome shotgun (WGS) entry which is preliminary data.</text>
</comment>
<accession>A0A6I4IA11</accession>
<dbReference type="InterPro" id="IPR050273">
    <property type="entry name" value="GppA/Ppx_hydrolase"/>
</dbReference>
<proteinExistence type="predicted"/>
<dbReference type="SUPFAM" id="SSF53067">
    <property type="entry name" value="Actin-like ATPase domain"/>
    <property type="match status" value="2"/>
</dbReference>
<feature type="domain" description="Ppx/GppA phosphatase N-terminal" evidence="1">
    <location>
        <begin position="47"/>
        <end position="335"/>
    </location>
</feature>
<reference evidence="2 3" key="1">
    <citation type="submission" date="2019-12" db="EMBL/GenBank/DDBJ databases">
        <title>Mucilaginibacter sp. HME9299 genome sequencing and assembly.</title>
        <authorList>
            <person name="Kang H."/>
            <person name="Kim H."/>
            <person name="Joh K."/>
        </authorList>
    </citation>
    <scope>NUCLEOTIDE SEQUENCE [LARGE SCALE GENOMIC DNA]</scope>
    <source>
        <strain evidence="2 3">HME9299</strain>
    </source>
</reference>
<dbReference type="Gene3D" id="3.30.420.150">
    <property type="entry name" value="Exopolyphosphatase. Domain 2"/>
    <property type="match status" value="1"/>
</dbReference>
<dbReference type="CDD" id="cd24055">
    <property type="entry name" value="ASKHA_NBD_ChPPX-like"/>
    <property type="match status" value="1"/>
</dbReference>
<dbReference type="OrthoDB" id="9814545at2"/>
<dbReference type="AlphaFoldDB" id="A0A6I4IA11"/>
<evidence type="ECO:0000313" key="2">
    <source>
        <dbReference type="EMBL" id="MVN91912.1"/>
    </source>
</evidence>
<gene>
    <name evidence="2" type="ORF">GO816_12310</name>
</gene>
<dbReference type="Proteomes" id="UP000434850">
    <property type="component" value="Unassembled WGS sequence"/>
</dbReference>
<evidence type="ECO:0000313" key="3">
    <source>
        <dbReference type="Proteomes" id="UP000434850"/>
    </source>
</evidence>